<dbReference type="PROSITE" id="PS50011">
    <property type="entry name" value="PROTEIN_KINASE_DOM"/>
    <property type="match status" value="1"/>
</dbReference>
<evidence type="ECO:0000256" key="2">
    <source>
        <dbReference type="ARBA" id="ARBA00022741"/>
    </source>
</evidence>
<evidence type="ECO:0000256" key="1">
    <source>
        <dbReference type="ARBA" id="ARBA00022679"/>
    </source>
</evidence>
<feature type="compositionally biased region" description="Acidic residues" evidence="6">
    <location>
        <begin position="612"/>
        <end position="629"/>
    </location>
</feature>
<dbReference type="Proteomes" id="UP000750711">
    <property type="component" value="Unassembled WGS sequence"/>
</dbReference>
<dbReference type="InterPro" id="IPR000719">
    <property type="entry name" value="Prot_kinase_dom"/>
</dbReference>
<dbReference type="PANTHER" id="PTHR11042:SF190">
    <property type="entry name" value="MITOSIS INHIBITOR PROTEIN KINASE MIK1"/>
    <property type="match status" value="1"/>
</dbReference>
<evidence type="ECO:0000259" key="7">
    <source>
        <dbReference type="PROSITE" id="PS50011"/>
    </source>
</evidence>
<proteinExistence type="inferred from homology"/>
<evidence type="ECO:0000313" key="9">
    <source>
        <dbReference type="Proteomes" id="UP000750711"/>
    </source>
</evidence>
<dbReference type="PANTHER" id="PTHR11042">
    <property type="entry name" value="EUKARYOTIC TRANSLATION INITIATION FACTOR 2-ALPHA KINASE EIF2-ALPHA KINASE -RELATED"/>
    <property type="match status" value="1"/>
</dbReference>
<dbReference type="SUPFAM" id="SSF56112">
    <property type="entry name" value="Protein kinase-like (PK-like)"/>
    <property type="match status" value="1"/>
</dbReference>
<dbReference type="CDD" id="cd00180">
    <property type="entry name" value="PKc"/>
    <property type="match status" value="1"/>
</dbReference>
<keyword evidence="1" id="KW-0808">Transferase</keyword>
<evidence type="ECO:0000256" key="5">
    <source>
        <dbReference type="ARBA" id="ARBA00037982"/>
    </source>
</evidence>
<dbReference type="Gene3D" id="1.10.510.10">
    <property type="entry name" value="Transferase(Phosphotransferase) domain 1"/>
    <property type="match status" value="1"/>
</dbReference>
<dbReference type="GO" id="GO:0005634">
    <property type="term" value="C:nucleus"/>
    <property type="evidence" value="ECO:0007669"/>
    <property type="project" value="TreeGrafter"/>
</dbReference>
<reference evidence="8" key="1">
    <citation type="submission" date="2021-03" db="EMBL/GenBank/DDBJ databases">
        <title>Comparative genomics and phylogenomic investigation of the class Geoglossomycetes provide insights into ecological specialization and systematics.</title>
        <authorList>
            <person name="Melie T."/>
            <person name="Pirro S."/>
            <person name="Miller A.N."/>
            <person name="Quandt A."/>
        </authorList>
    </citation>
    <scope>NUCLEOTIDE SEQUENCE</scope>
    <source>
        <strain evidence="8">CAQ_001_2017</strain>
    </source>
</reference>
<evidence type="ECO:0000256" key="4">
    <source>
        <dbReference type="ARBA" id="ARBA00022840"/>
    </source>
</evidence>
<dbReference type="GO" id="GO:0005524">
    <property type="term" value="F:ATP binding"/>
    <property type="evidence" value="ECO:0007669"/>
    <property type="project" value="UniProtKB-KW"/>
</dbReference>
<dbReference type="InterPro" id="IPR050339">
    <property type="entry name" value="CC_SR_Kinase"/>
</dbReference>
<comment type="caution">
    <text evidence="8">The sequence shown here is derived from an EMBL/GenBank/DDBJ whole genome shotgun (WGS) entry which is preliminary data.</text>
</comment>
<comment type="similarity">
    <text evidence="5">Belongs to the protein kinase superfamily. Ser/Thr protein kinase family. GCN2 subfamily.</text>
</comment>
<dbReference type="GO" id="GO:0110031">
    <property type="term" value="P:negative regulation of G2/MI transition of meiotic cell cycle"/>
    <property type="evidence" value="ECO:0007669"/>
    <property type="project" value="TreeGrafter"/>
</dbReference>
<dbReference type="GO" id="GO:0004672">
    <property type="term" value="F:protein kinase activity"/>
    <property type="evidence" value="ECO:0007669"/>
    <property type="project" value="InterPro"/>
</dbReference>
<evidence type="ECO:0000256" key="6">
    <source>
        <dbReference type="SAM" id="MobiDB-lite"/>
    </source>
</evidence>
<gene>
    <name evidence="8" type="ORF">GP486_003044</name>
</gene>
<keyword evidence="2" id="KW-0547">Nucleotide-binding</keyword>
<keyword evidence="3" id="KW-0418">Kinase</keyword>
<dbReference type="AlphaFoldDB" id="A0A9P8LDM9"/>
<evidence type="ECO:0000313" key="8">
    <source>
        <dbReference type="EMBL" id="KAH0562259.1"/>
    </source>
</evidence>
<feature type="region of interest" description="Disordered" evidence="6">
    <location>
        <begin position="609"/>
        <end position="670"/>
    </location>
</feature>
<dbReference type="InterPro" id="IPR011009">
    <property type="entry name" value="Kinase-like_dom_sf"/>
</dbReference>
<feature type="domain" description="Protein kinase" evidence="7">
    <location>
        <begin position="983"/>
        <end position="1193"/>
    </location>
</feature>
<accession>A0A9P8LDM9</accession>
<keyword evidence="4" id="KW-0067">ATP-binding</keyword>
<dbReference type="PROSITE" id="PS00108">
    <property type="entry name" value="PROTEIN_KINASE_ST"/>
    <property type="match status" value="1"/>
</dbReference>
<keyword evidence="9" id="KW-1185">Reference proteome</keyword>
<dbReference type="EMBL" id="JAGHQM010000380">
    <property type="protein sequence ID" value="KAH0562259.1"/>
    <property type="molecule type" value="Genomic_DNA"/>
</dbReference>
<protein>
    <recommendedName>
        <fullName evidence="7">Protein kinase domain-containing protein</fullName>
    </recommendedName>
</protein>
<dbReference type="Pfam" id="PF00069">
    <property type="entry name" value="Pkinase"/>
    <property type="match status" value="1"/>
</dbReference>
<sequence length="1193" mass="132821">MPTHLPATGSVWVINDTADKTVAIARGLLEAATSDDISPAALLACGSFGSLLPVSPETRLKIEQLARRNHTSHVLNFIKAQIGYKKDDSVEQLSRSDSGIRFLCLVATLCTLDHYDAADRLDAMLQATQQGFQIRPTIKQLQVMLNSMKTKMILSDFATSVVGFERILRASLEELGASYQIGIAQIPTKESLQELIIAMNQLGRIAEEDSIETLDVRLNSCYAPWTCAFIKWLLGAPPLVRTVQGKILLQPDQASVTLTILSQSPGSNPNKRTADGKAKLEIVPVQRIRGLRDIIFLEPTGEPRYGWQGLVSAQVWFDYQFSILFDKVPQLREGGKLRNAFGQALYFIVARLPERLVFCDDFGAFKSGMSHCDGNVEDFFHPTAPKAFLNHDVRVRIANELVKGHIALVQEDNDESGTLLPHNLAKTLKAGCRQCQKPTNDIIAGQLPCKVHGLLEGIGELGSMLLTLSLFGPHSEAFPMLKAGLMFDTTPFHHRLYPLKRKQAISSASFPKLIMTGWQALMHGHYTYLSCPPIAIFQHAAKMMGHQKISDSTIISSLYGQVLFPAFFEARDFLNEGFLQMSAIPGKLQKGDMQFDFLLDSWSNKINTEGVSDADTEEVDSDPEEEGHDDVERSGGSNTGADDEQMEEVDLGNPQDDHEEQRDSNNESQDHLDSALMSTTNVNASRTARKLVPASFAGAKRRLIPSAEVMKWSISVRDEMLHGELRLQDDGEIMIAWSLIESLARARLSPACPHAYNNPAGQLADSFELAPDAGLRRQDWPRSLIVAGQSYAEQLNALQAQDSYPPIIVHIDGCIQCAMRLGLADRTAAYEMSTHPFHSQYGAIATESSISPDEFERAMEALFPPSVQDGKPTAMKKFKEVEFRRIARLLELSGKLEWSLRPRTYALLRMINKVDAINSFVAEGLYDISIPYSERRLPDVLKGPTVRSKFLELQPLVLATQAIDIENGEGRHRHFAEDGDVYFQPIKILGKGGFGEVDHVWSRLSLNEFARKRIRRGKTFKKDKAAMLDFERELETLKRLSHHHLVKFVGSYTDPKYVGLIMSPVADNNLAQFLQSTPFPIERQASLRYFYGCLSSALLYLHEKKIRHKDIKPGNILVHGQNVLLTDFGTSLDWTDAGQSTTFSRPAAVSMPYCSPEVAAWEVCCSNADNTLKISMQHSVDDSIIHLAPQFLI</sequence>
<dbReference type="SMART" id="SM00220">
    <property type="entry name" value="S_TKc"/>
    <property type="match status" value="1"/>
</dbReference>
<organism evidence="8 9">
    <name type="scientific">Trichoglossum hirsutum</name>
    <dbReference type="NCBI Taxonomy" id="265104"/>
    <lineage>
        <taxon>Eukaryota</taxon>
        <taxon>Fungi</taxon>
        <taxon>Dikarya</taxon>
        <taxon>Ascomycota</taxon>
        <taxon>Pezizomycotina</taxon>
        <taxon>Geoglossomycetes</taxon>
        <taxon>Geoglossales</taxon>
        <taxon>Geoglossaceae</taxon>
        <taxon>Trichoglossum</taxon>
    </lineage>
</organism>
<dbReference type="InterPro" id="IPR008271">
    <property type="entry name" value="Ser/Thr_kinase_AS"/>
</dbReference>
<evidence type="ECO:0000256" key="3">
    <source>
        <dbReference type="ARBA" id="ARBA00022777"/>
    </source>
</evidence>
<name>A0A9P8LDM9_9PEZI</name>
<dbReference type="GO" id="GO:0005737">
    <property type="term" value="C:cytoplasm"/>
    <property type="evidence" value="ECO:0007669"/>
    <property type="project" value="TreeGrafter"/>
</dbReference>
<feature type="compositionally biased region" description="Acidic residues" evidence="6">
    <location>
        <begin position="641"/>
        <end position="650"/>
    </location>
</feature>
<feature type="compositionally biased region" description="Basic and acidic residues" evidence="6">
    <location>
        <begin position="655"/>
        <end position="670"/>
    </location>
</feature>